<sequence>MDGRNLLAKAQKEEQGASGGFSWFGGNKQDKIEQAAELYAQAANAFRSANQHQEAGAAFEKAAALSKQIGENNDMAGHLVEAFKAYRLSDPAAAARCMREALGHYAITNIRRAAQNKQTLAEMLEQNPAMKVEAIKEFNEAADWFRNDNAEALANKNYIKAADLSAEVGDYHTAIAKYEEVANASTNNNLMKWSVKDYLFKSALCHLATMDVVAAKRAILQVYPNMDAAFSPPAMEAIFLHNLLECVEEKEQQKFFQNVMQYKERYPLDNWKLDILAKIQNTIEKGADDELL</sequence>
<evidence type="ECO:0000313" key="7">
    <source>
        <dbReference type="Proteomes" id="UP000015100"/>
    </source>
</evidence>
<comment type="function">
    <text evidence="4">Required for vesicular transport between the endoplasmic reticulum and the Golgi apparatus.</text>
</comment>
<accession>S8AVB5</accession>
<proteinExistence type="inferred from homology"/>
<keyword evidence="3 4" id="KW-0653">Protein transport</keyword>
<dbReference type="SUPFAM" id="SSF48452">
    <property type="entry name" value="TPR-like"/>
    <property type="match status" value="1"/>
</dbReference>
<protein>
    <recommendedName>
        <fullName evidence="8">Vesicular-fusion protein sec17</fullName>
    </recommendedName>
</protein>
<dbReference type="OrthoDB" id="9984275at2759"/>
<evidence type="ECO:0000256" key="1">
    <source>
        <dbReference type="ARBA" id="ARBA00010050"/>
    </source>
</evidence>
<keyword evidence="4" id="KW-0931">ER-Golgi transport</keyword>
<feature type="region of interest" description="Disordered" evidence="5">
    <location>
        <begin position="1"/>
        <end position="23"/>
    </location>
</feature>
<dbReference type="GO" id="GO:0005483">
    <property type="term" value="F:soluble NSF attachment protein activity"/>
    <property type="evidence" value="ECO:0007669"/>
    <property type="project" value="EnsemblFungi"/>
</dbReference>
<evidence type="ECO:0000256" key="5">
    <source>
        <dbReference type="SAM" id="MobiDB-lite"/>
    </source>
</evidence>
<dbReference type="Pfam" id="PF14938">
    <property type="entry name" value="SNAP"/>
    <property type="match status" value="1"/>
</dbReference>
<dbReference type="PANTHER" id="PTHR13768:SF8">
    <property type="entry name" value="ALPHA-SOLUBLE NSF ATTACHMENT PROTEIN"/>
    <property type="match status" value="1"/>
</dbReference>
<dbReference type="GO" id="GO:0019905">
    <property type="term" value="F:syntaxin binding"/>
    <property type="evidence" value="ECO:0007669"/>
    <property type="project" value="TreeGrafter"/>
</dbReference>
<name>S8AVB5_DACHA</name>
<comment type="subcellular location">
    <subcellularLocation>
        <location evidence="4">Membrane</location>
        <topology evidence="4">Peripheral membrane protein</topology>
    </subcellularLocation>
</comment>
<reference evidence="7" key="2">
    <citation type="submission" date="2013-04" db="EMBL/GenBank/DDBJ databases">
        <title>Genomic mechanisms accounting for the adaptation to parasitism in nematode-trapping fungi.</title>
        <authorList>
            <person name="Ahren D.G."/>
        </authorList>
    </citation>
    <scope>NUCLEOTIDE SEQUENCE [LARGE SCALE GENOMIC DNA]</scope>
    <source>
        <strain evidence="7">CBS 200.50</strain>
    </source>
</reference>
<evidence type="ECO:0000256" key="4">
    <source>
        <dbReference type="RuleBase" id="RU367013"/>
    </source>
</evidence>
<dbReference type="AlphaFoldDB" id="S8AVB5"/>
<keyword evidence="2 4" id="KW-0813">Transport</keyword>
<keyword evidence="7" id="KW-1185">Reference proteome</keyword>
<dbReference type="OMA" id="WSVKEYL"/>
<dbReference type="eggNOG" id="KOG1586">
    <property type="taxonomic scope" value="Eukaryota"/>
</dbReference>
<evidence type="ECO:0000256" key="3">
    <source>
        <dbReference type="ARBA" id="ARBA00022927"/>
    </source>
</evidence>
<dbReference type="GO" id="GO:0005774">
    <property type="term" value="C:vacuolar membrane"/>
    <property type="evidence" value="ECO:0007669"/>
    <property type="project" value="TreeGrafter"/>
</dbReference>
<dbReference type="HOGENOM" id="CLU_046329_1_0_1"/>
<dbReference type="GO" id="GO:0035494">
    <property type="term" value="P:SNARE complex disassembly"/>
    <property type="evidence" value="ECO:0007669"/>
    <property type="project" value="EnsemblFungi"/>
</dbReference>
<dbReference type="GO" id="GO:0005829">
    <property type="term" value="C:cytosol"/>
    <property type="evidence" value="ECO:0007669"/>
    <property type="project" value="EnsemblFungi"/>
</dbReference>
<dbReference type="GO" id="GO:0006914">
    <property type="term" value="P:autophagy"/>
    <property type="evidence" value="ECO:0007669"/>
    <property type="project" value="EnsemblFungi"/>
</dbReference>
<dbReference type="InterPro" id="IPR011990">
    <property type="entry name" value="TPR-like_helical_dom_sf"/>
</dbReference>
<comment type="caution">
    <text evidence="6">The sequence shown here is derived from an EMBL/GenBank/DDBJ whole genome shotgun (WGS) entry which is preliminary data.</text>
</comment>
<comment type="similarity">
    <text evidence="1 4">Belongs to the SNAP family.</text>
</comment>
<evidence type="ECO:0000256" key="2">
    <source>
        <dbReference type="ARBA" id="ARBA00022448"/>
    </source>
</evidence>
<dbReference type="InterPro" id="IPR000744">
    <property type="entry name" value="NSF_attach"/>
</dbReference>
<dbReference type="EMBL" id="AQGS01000029">
    <property type="protein sequence ID" value="EPS44886.1"/>
    <property type="molecule type" value="Genomic_DNA"/>
</dbReference>
<evidence type="ECO:0000313" key="6">
    <source>
        <dbReference type="EMBL" id="EPS44886.1"/>
    </source>
</evidence>
<organism evidence="6 7">
    <name type="scientific">Dactylellina haptotyla (strain CBS 200.50)</name>
    <name type="common">Nematode-trapping fungus</name>
    <name type="synonym">Monacrosporium haptotylum</name>
    <dbReference type="NCBI Taxonomy" id="1284197"/>
    <lineage>
        <taxon>Eukaryota</taxon>
        <taxon>Fungi</taxon>
        <taxon>Dikarya</taxon>
        <taxon>Ascomycota</taxon>
        <taxon>Pezizomycotina</taxon>
        <taxon>Orbiliomycetes</taxon>
        <taxon>Orbiliales</taxon>
        <taxon>Orbiliaceae</taxon>
        <taxon>Dactylellina</taxon>
    </lineage>
</organism>
<dbReference type="GO" id="GO:0031201">
    <property type="term" value="C:SNARE complex"/>
    <property type="evidence" value="ECO:0007669"/>
    <property type="project" value="EnsemblFungi"/>
</dbReference>
<dbReference type="STRING" id="1284197.S8AVB5"/>
<dbReference type="GO" id="GO:0006886">
    <property type="term" value="P:intracellular protein transport"/>
    <property type="evidence" value="ECO:0007669"/>
    <property type="project" value="UniProtKB-UniRule"/>
</dbReference>
<keyword evidence="4" id="KW-0472">Membrane</keyword>
<gene>
    <name evidence="6" type="ORF">H072_1128</name>
</gene>
<dbReference type="PRINTS" id="PR00448">
    <property type="entry name" value="NSFATTACHMNT"/>
</dbReference>
<dbReference type="Gene3D" id="1.25.40.10">
    <property type="entry name" value="Tetratricopeptide repeat domain"/>
    <property type="match status" value="1"/>
</dbReference>
<dbReference type="PANTHER" id="PTHR13768">
    <property type="entry name" value="SOLUBLE NSF ATTACHMENT PROTEIN SNAP"/>
    <property type="match status" value="1"/>
</dbReference>
<dbReference type="Proteomes" id="UP000015100">
    <property type="component" value="Unassembled WGS sequence"/>
</dbReference>
<dbReference type="GO" id="GO:0048280">
    <property type="term" value="P:vesicle fusion with Golgi apparatus"/>
    <property type="evidence" value="ECO:0007669"/>
    <property type="project" value="EnsemblFungi"/>
</dbReference>
<dbReference type="GO" id="GO:0001671">
    <property type="term" value="F:ATPase activator activity"/>
    <property type="evidence" value="ECO:0007669"/>
    <property type="project" value="EnsemblFungi"/>
</dbReference>
<evidence type="ECO:0008006" key="8">
    <source>
        <dbReference type="Google" id="ProtNLM"/>
    </source>
</evidence>
<dbReference type="CDD" id="cd15832">
    <property type="entry name" value="SNAP"/>
    <property type="match status" value="1"/>
</dbReference>
<reference evidence="6 7" key="1">
    <citation type="journal article" date="2013" name="PLoS Genet.">
        <title>Genomic mechanisms accounting for the adaptation to parasitism in nematode-trapping fungi.</title>
        <authorList>
            <person name="Meerupati T."/>
            <person name="Andersson K.M."/>
            <person name="Friman E."/>
            <person name="Kumar D."/>
            <person name="Tunlid A."/>
            <person name="Ahren D."/>
        </authorList>
    </citation>
    <scope>NUCLEOTIDE SEQUENCE [LARGE SCALE GENOMIC DNA]</scope>
    <source>
        <strain evidence="6 7">CBS 200.50</strain>
    </source>
</reference>
<dbReference type="GO" id="GO:0042144">
    <property type="term" value="P:vacuole fusion, non-autophagic"/>
    <property type="evidence" value="ECO:0007669"/>
    <property type="project" value="EnsemblFungi"/>
</dbReference>